<dbReference type="Gene3D" id="3.30.420.100">
    <property type="match status" value="1"/>
</dbReference>
<dbReference type="eggNOG" id="COG0256">
    <property type="taxonomic scope" value="Bacteria"/>
</dbReference>
<keyword evidence="3 7" id="KW-0694">RNA-binding</keyword>
<comment type="function">
    <text evidence="7">This is one of the proteins that bind and probably mediate the attachment of the 5S RNA into the large ribosomal subunit, where it forms part of the central protuberance.</text>
</comment>
<keyword evidence="4 7" id="KW-0689">Ribosomal protein</keyword>
<evidence type="ECO:0000256" key="3">
    <source>
        <dbReference type="ARBA" id="ARBA00022884"/>
    </source>
</evidence>
<keyword evidence="2 7" id="KW-0699">rRNA-binding</keyword>
<dbReference type="NCBIfam" id="TIGR00060">
    <property type="entry name" value="L18_bact"/>
    <property type="match status" value="1"/>
</dbReference>
<protein>
    <recommendedName>
        <fullName evidence="6 7">Large ribosomal subunit protein uL18</fullName>
    </recommendedName>
</protein>
<dbReference type="SUPFAM" id="SSF53137">
    <property type="entry name" value="Translational machinery components"/>
    <property type="match status" value="1"/>
</dbReference>
<dbReference type="InterPro" id="IPR005484">
    <property type="entry name" value="Ribosomal_uL18_bac/plant/anim"/>
</dbReference>
<dbReference type="GO" id="GO:1990904">
    <property type="term" value="C:ribonucleoprotein complex"/>
    <property type="evidence" value="ECO:0007669"/>
    <property type="project" value="UniProtKB-KW"/>
</dbReference>
<comment type="similarity">
    <text evidence="1 7">Belongs to the universal ribosomal protein uL18 family.</text>
</comment>
<organism evidence="8 9">
    <name type="scientific">Mesomycoplasma bovoculi M165/69</name>
    <dbReference type="NCBI Taxonomy" id="743966"/>
    <lineage>
        <taxon>Bacteria</taxon>
        <taxon>Bacillati</taxon>
        <taxon>Mycoplasmatota</taxon>
        <taxon>Mycoplasmoidales</taxon>
        <taxon>Metamycoplasmataceae</taxon>
        <taxon>Mesomycoplasma</taxon>
    </lineage>
</organism>
<evidence type="ECO:0000256" key="2">
    <source>
        <dbReference type="ARBA" id="ARBA00022730"/>
    </source>
</evidence>
<keyword evidence="5 7" id="KW-0687">Ribonucleoprotein</keyword>
<accession>W5UU39</accession>
<dbReference type="CDD" id="cd00432">
    <property type="entry name" value="Ribosomal_L18_L5e"/>
    <property type="match status" value="1"/>
</dbReference>
<dbReference type="AlphaFoldDB" id="W5UU39"/>
<dbReference type="GO" id="GO:0003735">
    <property type="term" value="F:structural constituent of ribosome"/>
    <property type="evidence" value="ECO:0007669"/>
    <property type="project" value="InterPro"/>
</dbReference>
<dbReference type="Pfam" id="PF00861">
    <property type="entry name" value="Ribosomal_L18p"/>
    <property type="match status" value="1"/>
</dbReference>
<dbReference type="GO" id="GO:0019843">
    <property type="term" value="F:rRNA binding"/>
    <property type="evidence" value="ECO:0007669"/>
    <property type="project" value="UniProtKB-UniRule"/>
</dbReference>
<evidence type="ECO:0000256" key="1">
    <source>
        <dbReference type="ARBA" id="ARBA00007116"/>
    </source>
</evidence>
<dbReference type="GO" id="GO:0005840">
    <property type="term" value="C:ribosome"/>
    <property type="evidence" value="ECO:0007669"/>
    <property type="project" value="UniProtKB-KW"/>
</dbReference>
<evidence type="ECO:0000313" key="9">
    <source>
        <dbReference type="Proteomes" id="UP000019229"/>
    </source>
</evidence>
<evidence type="ECO:0000256" key="7">
    <source>
        <dbReference type="HAMAP-Rule" id="MF_01337"/>
    </source>
</evidence>
<reference evidence="8 9" key="1">
    <citation type="journal article" date="2014" name="Genome Announc.">
        <title>Complete Genome Sequence of Mycoplasma bovoculi Strain M165/69T (ATCC 29104).</title>
        <authorList>
            <person name="Calcutt M.J."/>
            <person name="Foecking M.F."/>
        </authorList>
    </citation>
    <scope>NUCLEOTIDE SEQUENCE [LARGE SCALE GENOMIC DNA]</scope>
    <source>
        <strain evidence="8">M165/69</strain>
    </source>
</reference>
<proteinExistence type="inferred from homology"/>
<sequence>MAISRNQARKIKQKRVRKNITQSLSAQKKYRIGVYKSLQNFYAFVVNPETNQVITSVSTLSEDSKVYGGNIAAARDLAPKLSSKITELKLIDQDFIFDRSGYLYHGRVKAFAEELRKQGVKF</sequence>
<dbReference type="InterPro" id="IPR004389">
    <property type="entry name" value="Ribosomal_uL18_bac-type"/>
</dbReference>
<evidence type="ECO:0000256" key="6">
    <source>
        <dbReference type="ARBA" id="ARBA00035197"/>
    </source>
</evidence>
<gene>
    <name evidence="7 8" type="primary">rplR</name>
    <name evidence="8" type="ORF">MYB_01605</name>
</gene>
<keyword evidence="9" id="KW-1185">Reference proteome</keyword>
<dbReference type="EMBL" id="CP007154">
    <property type="protein sequence ID" value="AHH45330.1"/>
    <property type="molecule type" value="Genomic_DNA"/>
</dbReference>
<dbReference type="GO" id="GO:0006412">
    <property type="term" value="P:translation"/>
    <property type="evidence" value="ECO:0007669"/>
    <property type="project" value="UniProtKB-UniRule"/>
</dbReference>
<evidence type="ECO:0000256" key="5">
    <source>
        <dbReference type="ARBA" id="ARBA00023274"/>
    </source>
</evidence>
<dbReference type="HOGENOM" id="CLU_098841_0_1_14"/>
<evidence type="ECO:0000313" key="8">
    <source>
        <dbReference type="EMBL" id="AHH45330.1"/>
    </source>
</evidence>
<comment type="subunit">
    <text evidence="7">Part of the 50S ribosomal subunit; part of the 5S rRNA/L5/L18/L25 subcomplex. Contacts the 5S and 23S rRNAs.</text>
</comment>
<name>W5UU39_9BACT</name>
<dbReference type="STRING" id="743966.MYB_01605"/>
<dbReference type="KEGG" id="mbc:MYB_01605"/>
<dbReference type="Proteomes" id="UP000019229">
    <property type="component" value="Chromosome"/>
</dbReference>
<dbReference type="RefSeq" id="WP_022934742.1">
    <property type="nucleotide sequence ID" value="NZ_CP007154.1"/>
</dbReference>
<dbReference type="InterPro" id="IPR057268">
    <property type="entry name" value="Ribosomal_L18"/>
</dbReference>
<evidence type="ECO:0000256" key="4">
    <source>
        <dbReference type="ARBA" id="ARBA00022980"/>
    </source>
</evidence>
<dbReference type="HAMAP" id="MF_01337_B">
    <property type="entry name" value="Ribosomal_uL18_B"/>
    <property type="match status" value="1"/>
</dbReference>
<dbReference type="PATRIC" id="fig|743966.3.peg.323"/>